<organism evidence="1 2">
    <name type="scientific">Vibrio vulnificus</name>
    <dbReference type="NCBI Taxonomy" id="672"/>
    <lineage>
        <taxon>Bacteria</taxon>
        <taxon>Pseudomonadati</taxon>
        <taxon>Pseudomonadota</taxon>
        <taxon>Gammaproteobacteria</taxon>
        <taxon>Vibrionales</taxon>
        <taxon>Vibrionaceae</taxon>
        <taxon>Vibrio</taxon>
    </lineage>
</organism>
<dbReference type="EMBL" id="PDGH01000101">
    <property type="protein sequence ID" value="POB46835.1"/>
    <property type="molecule type" value="Genomic_DNA"/>
</dbReference>
<evidence type="ECO:0000313" key="1">
    <source>
        <dbReference type="EMBL" id="POB46835.1"/>
    </source>
</evidence>
<accession>A0A2S3R148</accession>
<sequence length="160" mass="18265">MKFYATSLKYNRVVELSYDECTESWSDSNNEYQFSINHEAGNILPMNENSTHECVAGYFTVEVTDPNGATAFFNLHSAKDIVWTDDYYPGLVYDDRLEAGKLAEAGIKRSLLDHSFIVENACYLFNEAAMTSNLLKLEPYGSESHADQSAFEEDYHWKII</sequence>
<dbReference type="Proteomes" id="UP000237466">
    <property type="component" value="Unassembled WGS sequence"/>
</dbReference>
<reference evidence="1 2" key="1">
    <citation type="journal article" date="2018" name="Front. Microbiol.">
        <title>Phylogeny of Vibrio vulnificus from the Analysis of the Core-Genome: Implications for Intra-Species Taxonomy.</title>
        <authorList>
            <person name="Roig F.J."/>
            <person name="Gonzalez-Candelas F."/>
            <person name="Sanjuan E."/>
            <person name="Fouz B."/>
            <person name="Feil E.J."/>
            <person name="Llorens C."/>
            <person name="Baker-Austin C."/>
            <person name="Oliver J.D."/>
            <person name="Danin-Poleg Y."/>
            <person name="Gibas C.J."/>
            <person name="Kashi Y."/>
            <person name="Gulig P.A."/>
            <person name="Morrison S.S."/>
            <person name="Amaro C."/>
        </authorList>
    </citation>
    <scope>NUCLEOTIDE SEQUENCE [LARGE SCALE GENOMIC DNA]</scope>
    <source>
        <strain evidence="1 2">CECT4608</strain>
    </source>
</reference>
<gene>
    <name evidence="1" type="ORF">CRN52_12205</name>
</gene>
<dbReference type="AlphaFoldDB" id="A0A2S3R148"/>
<dbReference type="RefSeq" id="WP_043011299.1">
    <property type="nucleotide sequence ID" value="NZ_PDGH01000101.1"/>
</dbReference>
<protein>
    <submittedName>
        <fullName evidence="1">Uncharacterized protein</fullName>
    </submittedName>
</protein>
<name>A0A2S3R148_VIBVL</name>
<comment type="caution">
    <text evidence="1">The sequence shown here is derived from an EMBL/GenBank/DDBJ whole genome shotgun (WGS) entry which is preliminary data.</text>
</comment>
<proteinExistence type="predicted"/>
<evidence type="ECO:0000313" key="2">
    <source>
        <dbReference type="Proteomes" id="UP000237466"/>
    </source>
</evidence>